<dbReference type="InterPro" id="IPR032710">
    <property type="entry name" value="NTF2-like_dom_sf"/>
</dbReference>
<dbReference type="SUPFAM" id="SSF54427">
    <property type="entry name" value="NTF2-like"/>
    <property type="match status" value="1"/>
</dbReference>
<sequence length="147" mass="16418">MTARHPEAHIARAVAYFEQMAPADLDRLGDIYAAQARFKDPFNDVTGLDAVRRIYAHMFEALESPRFAITQVIGAAADAVLIWDMNFSLRGRALTIHGASHLHFDVSGRIALHRDYWDTAEELFAKLPLIGALTRALQRRLATPPGH</sequence>
<proteinExistence type="predicted"/>
<dbReference type="Proteomes" id="UP001371218">
    <property type="component" value="Unassembled WGS sequence"/>
</dbReference>
<organism evidence="2 3">
    <name type="scientific">Ideonella lacteola</name>
    <dbReference type="NCBI Taxonomy" id="2984193"/>
    <lineage>
        <taxon>Bacteria</taxon>
        <taxon>Pseudomonadati</taxon>
        <taxon>Pseudomonadota</taxon>
        <taxon>Betaproteobacteria</taxon>
        <taxon>Burkholderiales</taxon>
        <taxon>Sphaerotilaceae</taxon>
        <taxon>Ideonella</taxon>
    </lineage>
</organism>
<dbReference type="InterPro" id="IPR037401">
    <property type="entry name" value="SnoaL-like"/>
</dbReference>
<gene>
    <name evidence="2" type="ORF">AACH06_06300</name>
</gene>
<evidence type="ECO:0000259" key="1">
    <source>
        <dbReference type="Pfam" id="PF12680"/>
    </source>
</evidence>
<accession>A0ABU9BKE8</accession>
<evidence type="ECO:0000313" key="3">
    <source>
        <dbReference type="Proteomes" id="UP001371218"/>
    </source>
</evidence>
<feature type="domain" description="SnoaL-like" evidence="1">
    <location>
        <begin position="15"/>
        <end position="113"/>
    </location>
</feature>
<protein>
    <submittedName>
        <fullName evidence="2">Nuclear transport factor 2 family protein</fullName>
    </submittedName>
</protein>
<keyword evidence="3" id="KW-1185">Reference proteome</keyword>
<dbReference type="RefSeq" id="WP_341424799.1">
    <property type="nucleotide sequence ID" value="NZ_JBBUTG010000003.1"/>
</dbReference>
<dbReference type="Gene3D" id="3.10.450.50">
    <property type="match status" value="1"/>
</dbReference>
<dbReference type="Pfam" id="PF12680">
    <property type="entry name" value="SnoaL_2"/>
    <property type="match status" value="1"/>
</dbReference>
<name>A0ABU9BKE8_9BURK</name>
<reference evidence="2 3" key="1">
    <citation type="submission" date="2024-04" db="EMBL/GenBank/DDBJ databases">
        <title>Novel species of the genus Ideonella isolated from streams.</title>
        <authorList>
            <person name="Lu H."/>
        </authorList>
    </citation>
    <scope>NUCLEOTIDE SEQUENCE [LARGE SCALE GENOMIC DNA]</scope>
    <source>
        <strain evidence="2 3">DXS29W</strain>
    </source>
</reference>
<dbReference type="EMBL" id="JBBUTG010000003">
    <property type="protein sequence ID" value="MEK8030432.1"/>
    <property type="molecule type" value="Genomic_DNA"/>
</dbReference>
<comment type="caution">
    <text evidence="2">The sequence shown here is derived from an EMBL/GenBank/DDBJ whole genome shotgun (WGS) entry which is preliminary data.</text>
</comment>
<evidence type="ECO:0000313" key="2">
    <source>
        <dbReference type="EMBL" id="MEK8030432.1"/>
    </source>
</evidence>